<evidence type="ECO:0000256" key="2">
    <source>
        <dbReference type="SAM" id="SignalP"/>
    </source>
</evidence>
<evidence type="ECO:0000313" key="3">
    <source>
        <dbReference type="EMBL" id="KAL3806922.1"/>
    </source>
</evidence>
<reference evidence="3 4" key="1">
    <citation type="submission" date="2024-10" db="EMBL/GenBank/DDBJ databases">
        <title>Updated reference genomes for cyclostephanoid diatoms.</title>
        <authorList>
            <person name="Roberts W.R."/>
            <person name="Alverson A.J."/>
        </authorList>
    </citation>
    <scope>NUCLEOTIDE SEQUENCE [LARGE SCALE GENOMIC DNA]</scope>
    <source>
        <strain evidence="3 4">AJA228-03</strain>
    </source>
</reference>
<proteinExistence type="predicted"/>
<dbReference type="AlphaFoldDB" id="A0ABD3R2C7"/>
<feature type="signal peptide" evidence="2">
    <location>
        <begin position="1"/>
        <end position="27"/>
    </location>
</feature>
<feature type="chain" id="PRO_5044851684" evidence="2">
    <location>
        <begin position="28"/>
        <end position="333"/>
    </location>
</feature>
<dbReference type="Proteomes" id="UP001530377">
    <property type="component" value="Unassembled WGS sequence"/>
</dbReference>
<keyword evidence="2" id="KW-0732">Signal</keyword>
<protein>
    <submittedName>
        <fullName evidence="3">Uncharacterized protein</fullName>
    </submittedName>
</protein>
<gene>
    <name evidence="3" type="ORF">ACHAXA_005494</name>
</gene>
<sequence>MTNVSTMKLTLLSLVAPMLSIVSPVESSGLRDKSETAVATINGESGHGGRDLLDSWCAKDTPTKWHPDYSKAWNVAGCVYKADCNQVGSDTEAACCAAYYGGQLAGACAAINAAASGSTTPKWYADYGTAWGVAGCKNTLPYPLYASVFYDTNLECCKGAYAGQTSGACLSKLPSPPTSKPTAVGDYGTDWYADYGKSWSIAGCKNTLPRPVYAIMLYETQLACCKGAYGGQTSEACIKGLPNPPTKSPTAAPTNKPTATPTATPTSRPTLSPTTFKPTISPTTFKPTTAAPVCVGGRGVTGAYCGSGSPVFADSTLCCSNSCVLTTNGYACT</sequence>
<evidence type="ECO:0000256" key="1">
    <source>
        <dbReference type="SAM" id="MobiDB-lite"/>
    </source>
</evidence>
<dbReference type="EMBL" id="JALLPB020000704">
    <property type="protein sequence ID" value="KAL3806922.1"/>
    <property type="molecule type" value="Genomic_DNA"/>
</dbReference>
<name>A0ABD3R2C7_9STRA</name>
<comment type="caution">
    <text evidence="3">The sequence shown here is derived from an EMBL/GenBank/DDBJ whole genome shotgun (WGS) entry which is preliminary data.</text>
</comment>
<feature type="region of interest" description="Disordered" evidence="1">
    <location>
        <begin position="245"/>
        <end position="279"/>
    </location>
</feature>
<accession>A0ABD3R2C7</accession>
<organism evidence="3 4">
    <name type="scientific">Cyclostephanos tholiformis</name>
    <dbReference type="NCBI Taxonomy" id="382380"/>
    <lineage>
        <taxon>Eukaryota</taxon>
        <taxon>Sar</taxon>
        <taxon>Stramenopiles</taxon>
        <taxon>Ochrophyta</taxon>
        <taxon>Bacillariophyta</taxon>
        <taxon>Coscinodiscophyceae</taxon>
        <taxon>Thalassiosirophycidae</taxon>
        <taxon>Stephanodiscales</taxon>
        <taxon>Stephanodiscaceae</taxon>
        <taxon>Cyclostephanos</taxon>
    </lineage>
</organism>
<keyword evidence="4" id="KW-1185">Reference proteome</keyword>
<feature type="compositionally biased region" description="Low complexity" evidence="1">
    <location>
        <begin position="248"/>
        <end position="275"/>
    </location>
</feature>
<evidence type="ECO:0000313" key="4">
    <source>
        <dbReference type="Proteomes" id="UP001530377"/>
    </source>
</evidence>